<dbReference type="SUPFAM" id="SSF82199">
    <property type="entry name" value="SET domain"/>
    <property type="match status" value="1"/>
</dbReference>
<protein>
    <recommendedName>
        <fullName evidence="1">SET domain-containing protein</fullName>
    </recommendedName>
</protein>
<dbReference type="HOGENOM" id="CLU_028281_0_0_1"/>
<proteinExistence type="predicted"/>
<dbReference type="InParanoid" id="A0A0D1XER8"/>
<dbReference type="Pfam" id="PF00856">
    <property type="entry name" value="SET"/>
    <property type="match status" value="1"/>
</dbReference>
<dbReference type="PROSITE" id="PS50280">
    <property type="entry name" value="SET"/>
    <property type="match status" value="1"/>
</dbReference>
<name>A0A0D1XER8_9PEZI</name>
<dbReference type="InterPro" id="IPR053185">
    <property type="entry name" value="SET_domain_protein"/>
</dbReference>
<dbReference type="InterPro" id="IPR046341">
    <property type="entry name" value="SET_dom_sf"/>
</dbReference>
<dbReference type="STRING" id="253628.A0A0D1XER8"/>
<dbReference type="RefSeq" id="XP_016210570.1">
    <property type="nucleotide sequence ID" value="XM_016361491.1"/>
</dbReference>
<dbReference type="Gene3D" id="2.170.270.10">
    <property type="entry name" value="SET domain"/>
    <property type="match status" value="1"/>
</dbReference>
<dbReference type="InterPro" id="IPR001214">
    <property type="entry name" value="SET_dom"/>
</dbReference>
<accession>A0A0D1XER8</accession>
<sequence>MHKVRAAGSKGLGVFATKLIPRGTRIFAERPIFGIRNGQGPKDIYPAFLALNHADRATVLGLSSHATHRLEFLRWVHVARYTLSSWTAPSITSLREHKTLLNVFRSNAFSLNADSEYAQAIFPRIARLNHECVPNAQANFNDQANAMHVHTLRDVQPHEEITLSYLDDSGEMKTLDRQQKLESYGFVCACPICAEGQPSASDSAKRRQAIDRVMESLSERVSQQETQASRSHELEALMEIIELMRAEGLVGRELAARYFAAAEWHMELGDLQGAVVCATKGLEIDQYALGEDHETYVQNQAKVAGYTEALAAMGART</sequence>
<dbReference type="PANTHER" id="PTHR47332">
    <property type="entry name" value="SET DOMAIN-CONTAINING PROTEIN 5"/>
    <property type="match status" value="1"/>
</dbReference>
<dbReference type="PANTHER" id="PTHR47332:SF4">
    <property type="entry name" value="SET DOMAIN-CONTAINING PROTEIN 5"/>
    <property type="match status" value="1"/>
</dbReference>
<dbReference type="InterPro" id="IPR011990">
    <property type="entry name" value="TPR-like_helical_dom_sf"/>
</dbReference>
<dbReference type="VEuPathDB" id="FungiDB:PV09_07687"/>
<dbReference type="OrthoDB" id="265717at2759"/>
<dbReference type="SMART" id="SM00317">
    <property type="entry name" value="SET"/>
    <property type="match status" value="1"/>
</dbReference>
<organism evidence="2 3">
    <name type="scientific">Verruconis gallopava</name>
    <dbReference type="NCBI Taxonomy" id="253628"/>
    <lineage>
        <taxon>Eukaryota</taxon>
        <taxon>Fungi</taxon>
        <taxon>Dikarya</taxon>
        <taxon>Ascomycota</taxon>
        <taxon>Pezizomycotina</taxon>
        <taxon>Dothideomycetes</taxon>
        <taxon>Pleosporomycetidae</taxon>
        <taxon>Venturiales</taxon>
        <taxon>Sympoventuriaceae</taxon>
        <taxon>Verruconis</taxon>
    </lineage>
</organism>
<dbReference type="GeneID" id="27315660"/>
<evidence type="ECO:0000313" key="2">
    <source>
        <dbReference type="EMBL" id="KIW00701.1"/>
    </source>
</evidence>
<dbReference type="Proteomes" id="UP000053259">
    <property type="component" value="Unassembled WGS sequence"/>
</dbReference>
<keyword evidence="3" id="KW-1185">Reference proteome</keyword>
<dbReference type="AlphaFoldDB" id="A0A0D1XER8"/>
<dbReference type="CDD" id="cd20071">
    <property type="entry name" value="SET_SMYD"/>
    <property type="match status" value="1"/>
</dbReference>
<reference evidence="2 3" key="1">
    <citation type="submission" date="2015-01" db="EMBL/GenBank/DDBJ databases">
        <title>The Genome Sequence of Ochroconis gallopava CBS43764.</title>
        <authorList>
            <consortium name="The Broad Institute Genomics Platform"/>
            <person name="Cuomo C."/>
            <person name="de Hoog S."/>
            <person name="Gorbushina A."/>
            <person name="Stielow B."/>
            <person name="Teixiera M."/>
            <person name="Abouelleil A."/>
            <person name="Chapman S.B."/>
            <person name="Priest M."/>
            <person name="Young S.K."/>
            <person name="Wortman J."/>
            <person name="Nusbaum C."/>
            <person name="Birren B."/>
        </authorList>
    </citation>
    <scope>NUCLEOTIDE SEQUENCE [LARGE SCALE GENOMIC DNA]</scope>
    <source>
        <strain evidence="2 3">CBS 43764</strain>
    </source>
</reference>
<evidence type="ECO:0000313" key="3">
    <source>
        <dbReference type="Proteomes" id="UP000053259"/>
    </source>
</evidence>
<dbReference type="Gene3D" id="1.25.40.10">
    <property type="entry name" value="Tetratricopeptide repeat domain"/>
    <property type="match status" value="1"/>
</dbReference>
<gene>
    <name evidence="2" type="ORF">PV09_07687</name>
</gene>
<dbReference type="EMBL" id="KN847560">
    <property type="protein sequence ID" value="KIW00701.1"/>
    <property type="molecule type" value="Genomic_DNA"/>
</dbReference>
<feature type="domain" description="SET" evidence="1">
    <location>
        <begin position="1"/>
        <end position="166"/>
    </location>
</feature>
<evidence type="ECO:0000259" key="1">
    <source>
        <dbReference type="PROSITE" id="PS50280"/>
    </source>
</evidence>